<accession>A0A930V770</accession>
<feature type="domain" description="AbiEi antitoxin N-terminal" evidence="1">
    <location>
        <begin position="12"/>
        <end position="54"/>
    </location>
</feature>
<proteinExistence type="predicted"/>
<evidence type="ECO:0000313" key="3">
    <source>
        <dbReference type="Proteomes" id="UP000640489"/>
    </source>
</evidence>
<dbReference type="AlphaFoldDB" id="A0A930V770"/>
<protein>
    <submittedName>
        <fullName evidence="2">Type IV toxin-antitoxin system AbiEi family antitoxin domain-containing protein</fullName>
    </submittedName>
</protein>
<dbReference type="Pfam" id="PF13338">
    <property type="entry name" value="AbiEi_4"/>
    <property type="match status" value="1"/>
</dbReference>
<evidence type="ECO:0000259" key="1">
    <source>
        <dbReference type="Pfam" id="PF13338"/>
    </source>
</evidence>
<organism evidence="2 3">
    <name type="scientific">Nocardioides islandensis</name>
    <dbReference type="NCBI Taxonomy" id="433663"/>
    <lineage>
        <taxon>Bacteria</taxon>
        <taxon>Bacillati</taxon>
        <taxon>Actinomycetota</taxon>
        <taxon>Actinomycetes</taxon>
        <taxon>Propionibacteriales</taxon>
        <taxon>Nocardioidaceae</taxon>
        <taxon>Nocardioides</taxon>
    </lineage>
</organism>
<dbReference type="Proteomes" id="UP000640489">
    <property type="component" value="Unassembled WGS sequence"/>
</dbReference>
<comment type="caution">
    <text evidence="2">The sequence shown here is derived from an EMBL/GenBank/DDBJ whole genome shotgun (WGS) entry which is preliminary data.</text>
</comment>
<gene>
    <name evidence="2" type="ORF">ISU07_03285</name>
</gene>
<dbReference type="InterPro" id="IPR025159">
    <property type="entry name" value="AbiEi_N"/>
</dbReference>
<evidence type="ECO:0000313" key="2">
    <source>
        <dbReference type="EMBL" id="MBF4762139.1"/>
    </source>
</evidence>
<dbReference type="RefSeq" id="WP_194705284.1">
    <property type="nucleotide sequence ID" value="NZ_JADKPN010000001.1"/>
</dbReference>
<name>A0A930V770_9ACTN</name>
<dbReference type="EMBL" id="JADKPN010000001">
    <property type="protein sequence ID" value="MBF4762139.1"/>
    <property type="molecule type" value="Genomic_DNA"/>
</dbReference>
<keyword evidence="3" id="KW-1185">Reference proteome</keyword>
<sequence>MHVHLGEPDIQRTLDRQWGLISRAQFLDTGRTREHLNRLLRTGQLVTVRRGVYMPREVWIALDPYVGRQRARAHAAHLQMRRAHVLSHDSAAHELRIAMLAPQVELVHVTRRGVRGGRVEHGVKHHLAPYREDQVVLVDGIPVLGPARTALDIAREHGLVAGVVTIDSARQLGVSAAELWAACAPMVCWPEVTVVRAAIDLSDPGAESVGETLGRLLLGEIGLGPVQTQFELRDETGWARCDMRVGRHLIEFDGEKKYQRRDSGGLAVVDPDQVVWQEKQRQDWVTGFRLGMSRLVWADFWGRRRELAKERVAREYAATCAAYGTDISDLAPYIVARSA</sequence>
<reference evidence="2" key="1">
    <citation type="submission" date="2020-11" db="EMBL/GenBank/DDBJ databases">
        <title>Nocardioides sp. nov., isolated from Soil of Cynanchum wilfordii Hemsley rhizosphere.</title>
        <authorList>
            <person name="Lee J.-S."/>
            <person name="Suh M.K."/>
            <person name="Kim J.-S."/>
        </authorList>
    </citation>
    <scope>NUCLEOTIDE SEQUENCE</scope>
    <source>
        <strain evidence="2">KCTC 19275</strain>
    </source>
</reference>